<feature type="signal peptide" evidence="2">
    <location>
        <begin position="1"/>
        <end position="25"/>
    </location>
</feature>
<accession>A0A9X3RNC6</accession>
<comment type="caution">
    <text evidence="3">The sequence shown here is derived from an EMBL/GenBank/DDBJ whole genome shotgun (WGS) entry which is preliminary data.</text>
</comment>
<feature type="chain" id="PRO_5040721157" description="Secreted protein" evidence="2">
    <location>
        <begin position="26"/>
        <end position="92"/>
    </location>
</feature>
<keyword evidence="2" id="KW-0732">Signal</keyword>
<dbReference type="RefSeq" id="WP_238802155.1">
    <property type="nucleotide sequence ID" value="NZ_JAKMUZ010000028.1"/>
</dbReference>
<proteinExistence type="predicted"/>
<reference evidence="4 6" key="2">
    <citation type="submission" date="2024-01" db="EMBL/GenBank/DDBJ databases">
        <title>Description of two novel Corynebacterium species isolated from human nasal passages and skin.</title>
        <authorList>
            <person name="Popowitch E."/>
            <person name="Tran T.H."/>
            <person name="Escapa I.F."/>
            <person name="Bhatt E."/>
            <person name="Sozat A.K."/>
            <person name="Roberts A.Q."/>
            <person name="Segre J.A."/>
            <person name="Kong H."/>
            <person name="Conlan S."/>
            <person name="Lemon K.P."/>
            <person name="Kelly M.S."/>
        </authorList>
    </citation>
    <scope>NUCLEOTIDE SEQUENCE [LARGE SCALE GENOMIC DNA]</scope>
    <source>
        <strain evidence="4 6">KPL2619</strain>
    </source>
</reference>
<dbReference type="Proteomes" id="UP001371299">
    <property type="component" value="Unassembled WGS sequence"/>
</dbReference>
<protein>
    <recommendedName>
        <fullName evidence="7">Secreted protein</fullName>
    </recommendedName>
</protein>
<dbReference type="EMBL" id="JBBMGJ010000026">
    <property type="protein sequence ID" value="MEK0146440.1"/>
    <property type="molecule type" value="Genomic_DNA"/>
</dbReference>
<gene>
    <name evidence="3" type="ORF">L8V22_11295</name>
    <name evidence="4" type="ORF">WMQ01_10260</name>
</gene>
<evidence type="ECO:0000256" key="2">
    <source>
        <dbReference type="SAM" id="SignalP"/>
    </source>
</evidence>
<feature type="region of interest" description="Disordered" evidence="1">
    <location>
        <begin position="28"/>
        <end position="50"/>
    </location>
</feature>
<evidence type="ECO:0000313" key="4">
    <source>
        <dbReference type="EMBL" id="MEK0146440.1"/>
    </source>
</evidence>
<evidence type="ECO:0000313" key="3">
    <source>
        <dbReference type="EMBL" id="MCZ9297126.1"/>
    </source>
</evidence>
<dbReference type="EMBL" id="JAKMUZ010000028">
    <property type="protein sequence ID" value="MCZ9297126.1"/>
    <property type="molecule type" value="Genomic_DNA"/>
</dbReference>
<evidence type="ECO:0000313" key="6">
    <source>
        <dbReference type="Proteomes" id="UP001371299"/>
    </source>
</evidence>
<evidence type="ECO:0000256" key="1">
    <source>
        <dbReference type="SAM" id="MobiDB-lite"/>
    </source>
</evidence>
<organism evidence="3 5">
    <name type="scientific">Corynebacterium yonathiae</name>
    <dbReference type="NCBI Taxonomy" id="2913504"/>
    <lineage>
        <taxon>Bacteria</taxon>
        <taxon>Bacillati</taxon>
        <taxon>Actinomycetota</taxon>
        <taxon>Actinomycetes</taxon>
        <taxon>Mycobacteriales</taxon>
        <taxon>Corynebacteriaceae</taxon>
        <taxon>Corynebacterium</taxon>
    </lineage>
</organism>
<evidence type="ECO:0008006" key="7">
    <source>
        <dbReference type="Google" id="ProtNLM"/>
    </source>
</evidence>
<sequence>MKRKLTLGIAAAALAATTITPTAFADETTPATTNIDPGFFLDQKAPTKKDPKEQAEITGMQLDNAKKGVETAKGIVDTLNGLGGLFGLNNGK</sequence>
<name>A0A9X3RNC6_9CORY</name>
<dbReference type="Proteomes" id="UP001146439">
    <property type="component" value="Unassembled WGS sequence"/>
</dbReference>
<dbReference type="AlphaFoldDB" id="A0A9X3RNC6"/>
<evidence type="ECO:0000313" key="5">
    <source>
        <dbReference type="Proteomes" id="UP001146439"/>
    </source>
</evidence>
<keyword evidence="6" id="KW-1185">Reference proteome</keyword>
<reference evidence="3" key="1">
    <citation type="submission" date="2022-02" db="EMBL/GenBank/DDBJ databases">
        <title>Corynebacterium sp. from urogenital microbiome.</title>
        <authorList>
            <person name="Cappelli E.A."/>
            <person name="Ribeiro T.G."/>
            <person name="Peixe L."/>
        </authorList>
    </citation>
    <scope>NUCLEOTIDE SEQUENCE</scope>
    <source>
        <strain evidence="3">C21Ua_68</strain>
    </source>
</reference>